<reference evidence="3 4" key="1">
    <citation type="submission" date="2018-08" db="EMBL/GenBank/DDBJ databases">
        <title>Chryseobacterium nematophagum: a novel matrix digesting pathogen of nematodes.</title>
        <authorList>
            <person name="Page A."/>
            <person name="Roberts M."/>
            <person name="Felix M.-A."/>
            <person name="Weir W."/>
        </authorList>
    </citation>
    <scope>NUCLEOTIDE SEQUENCE [LARGE SCALE GENOMIC DNA]</scope>
    <source>
        <strain evidence="3 4">JUb275</strain>
    </source>
</reference>
<gene>
    <name evidence="3" type="ORF">D1632_10335</name>
</gene>
<keyword evidence="4" id="KW-1185">Reference proteome</keyword>
<dbReference type="GO" id="GO:0006633">
    <property type="term" value="P:fatty acid biosynthetic process"/>
    <property type="evidence" value="ECO:0007669"/>
    <property type="project" value="TreeGrafter"/>
</dbReference>
<name>A0A3M7LEN3_9FLAO</name>
<evidence type="ECO:0000259" key="2">
    <source>
        <dbReference type="Pfam" id="PF00109"/>
    </source>
</evidence>
<dbReference type="PANTHER" id="PTHR11712">
    <property type="entry name" value="POLYKETIDE SYNTHASE-RELATED"/>
    <property type="match status" value="1"/>
</dbReference>
<protein>
    <recommendedName>
        <fullName evidence="2">Beta-ketoacyl synthase-like N-terminal domain-containing protein</fullName>
    </recommendedName>
</protein>
<dbReference type="GO" id="GO:0005829">
    <property type="term" value="C:cytosol"/>
    <property type="evidence" value="ECO:0007669"/>
    <property type="project" value="TreeGrafter"/>
</dbReference>
<dbReference type="SUPFAM" id="SSF53901">
    <property type="entry name" value="Thiolase-like"/>
    <property type="match status" value="1"/>
</dbReference>
<dbReference type="Gene3D" id="3.40.47.10">
    <property type="match status" value="1"/>
</dbReference>
<dbReference type="Pfam" id="PF00109">
    <property type="entry name" value="ketoacyl-synt"/>
    <property type="match status" value="1"/>
</dbReference>
<comment type="caution">
    <text evidence="3">The sequence shown here is derived from an EMBL/GenBank/DDBJ whole genome shotgun (WGS) entry which is preliminary data.</text>
</comment>
<keyword evidence="1" id="KW-0808">Transferase</keyword>
<evidence type="ECO:0000256" key="1">
    <source>
        <dbReference type="ARBA" id="ARBA00022679"/>
    </source>
</evidence>
<dbReference type="PANTHER" id="PTHR11712:SF336">
    <property type="entry name" value="3-OXOACYL-[ACYL-CARRIER-PROTEIN] SYNTHASE, MITOCHONDRIAL"/>
    <property type="match status" value="1"/>
</dbReference>
<organism evidence="3 4">
    <name type="scientific">Chryseobacterium nematophagum</name>
    <dbReference type="NCBI Taxonomy" id="2305228"/>
    <lineage>
        <taxon>Bacteria</taxon>
        <taxon>Pseudomonadati</taxon>
        <taxon>Bacteroidota</taxon>
        <taxon>Flavobacteriia</taxon>
        <taxon>Flavobacteriales</taxon>
        <taxon>Weeksellaceae</taxon>
        <taxon>Chryseobacterium group</taxon>
        <taxon>Chryseobacterium</taxon>
    </lineage>
</organism>
<sequence>MIQNNFSAESIVISEIGFNSPYGTDINSYFSQVASKQISSHIIEDHDPQKFLKPKGQRFLNKATLIYCNTAFHAIHKRNLSDEINKTPQRVGLYDGTELSNLEDCFVFDLTAKNQGPDRVSPMKAPSTIANAAASQMAIQAGIKGPNFSVCAGMAGSLQALDIACMHLNQGMIDYGVIASTEVRNFYQQSIRKGHQNELNPSSELGISMILEHGESLQKNGRKPLAIIQKIQSETHTDEVVSLENHLCVMLSNMMLLGIAFDTVIFSGGLSAIAQSSFEQIVKENDLNVSVLYPEKIFGDFDNAGGMMGIAYAISIFEGKNEYKTDKKNIVVASVDKTGTIIFAIIERANQ</sequence>
<proteinExistence type="predicted"/>
<dbReference type="InterPro" id="IPR016039">
    <property type="entry name" value="Thiolase-like"/>
</dbReference>
<accession>A0A3M7LEN3</accession>
<dbReference type="InterPro" id="IPR000794">
    <property type="entry name" value="Beta-ketoacyl_synthase"/>
</dbReference>
<dbReference type="GO" id="GO:0004315">
    <property type="term" value="F:3-oxoacyl-[acyl-carrier-protein] synthase activity"/>
    <property type="evidence" value="ECO:0007669"/>
    <property type="project" value="TreeGrafter"/>
</dbReference>
<evidence type="ECO:0000313" key="4">
    <source>
        <dbReference type="Proteomes" id="UP000267524"/>
    </source>
</evidence>
<dbReference type="EMBL" id="QWIV01000013">
    <property type="protein sequence ID" value="RMZ59986.1"/>
    <property type="molecule type" value="Genomic_DNA"/>
</dbReference>
<dbReference type="Proteomes" id="UP000267524">
    <property type="component" value="Unassembled WGS sequence"/>
</dbReference>
<feature type="domain" description="Beta-ketoacyl synthase-like N-terminal" evidence="2">
    <location>
        <begin position="43"/>
        <end position="180"/>
    </location>
</feature>
<dbReference type="InterPro" id="IPR014030">
    <property type="entry name" value="Ketoacyl_synth_N"/>
</dbReference>
<evidence type="ECO:0000313" key="3">
    <source>
        <dbReference type="EMBL" id="RMZ59986.1"/>
    </source>
</evidence>
<dbReference type="RefSeq" id="WP_122547110.1">
    <property type="nucleotide sequence ID" value="NZ_QWIV01000013.1"/>
</dbReference>
<dbReference type="AlphaFoldDB" id="A0A3M7LEN3"/>